<reference evidence="2 3" key="1">
    <citation type="journal article" date="2015" name="Nat. Commun.">
        <title>Outbred genome sequencing and CRISPR/Cas9 gene editing in butterflies.</title>
        <authorList>
            <person name="Li X."/>
            <person name="Fan D."/>
            <person name="Zhang W."/>
            <person name="Liu G."/>
            <person name="Zhang L."/>
            <person name="Zhao L."/>
            <person name="Fang X."/>
            <person name="Chen L."/>
            <person name="Dong Y."/>
            <person name="Chen Y."/>
            <person name="Ding Y."/>
            <person name="Zhao R."/>
            <person name="Feng M."/>
            <person name="Zhu Y."/>
            <person name="Feng Y."/>
            <person name="Jiang X."/>
            <person name="Zhu D."/>
            <person name="Xiang H."/>
            <person name="Feng X."/>
            <person name="Li S."/>
            <person name="Wang J."/>
            <person name="Zhang G."/>
            <person name="Kronforst M.R."/>
            <person name="Wang W."/>
        </authorList>
    </citation>
    <scope>NUCLEOTIDE SEQUENCE [LARGE SCALE GENOMIC DNA]</scope>
    <source>
        <strain evidence="2">Ya'a_city_454_Pm</strain>
        <tissue evidence="2">Whole body</tissue>
    </source>
</reference>
<dbReference type="EMBL" id="KQ460883">
    <property type="protein sequence ID" value="KPJ11164.1"/>
    <property type="molecule type" value="Genomic_DNA"/>
</dbReference>
<evidence type="ECO:0000313" key="2">
    <source>
        <dbReference type="EMBL" id="KPJ11164.1"/>
    </source>
</evidence>
<dbReference type="PANTHER" id="PTHR45892">
    <property type="entry name" value="AMINOACYLASE-1"/>
    <property type="match status" value="1"/>
</dbReference>
<gene>
    <name evidence="2" type="ORF">RR48_14803</name>
</gene>
<evidence type="ECO:0000313" key="3">
    <source>
        <dbReference type="Proteomes" id="UP000053240"/>
    </source>
</evidence>
<dbReference type="Pfam" id="PF01546">
    <property type="entry name" value="Peptidase_M20"/>
    <property type="match status" value="1"/>
</dbReference>
<keyword evidence="3" id="KW-1185">Reference proteome</keyword>
<sequence length="119" mass="13518">MKCEQYACRPEVRLLQDYVGINTSPGRNLRSAVDLLKRLGDTQNIKVTVYEAKPNYPVVIFKWPGLDPKLRSILLLSHMDVVPACYEDGWTYPPFSGEINDQCEIVGRGTQDMKSITIQ</sequence>
<dbReference type="InterPro" id="IPR001261">
    <property type="entry name" value="ArgE/DapE_CS"/>
</dbReference>
<organism evidence="2 3">
    <name type="scientific">Papilio machaon</name>
    <name type="common">Old World swallowtail butterfly</name>
    <dbReference type="NCBI Taxonomy" id="76193"/>
    <lineage>
        <taxon>Eukaryota</taxon>
        <taxon>Metazoa</taxon>
        <taxon>Ecdysozoa</taxon>
        <taxon>Arthropoda</taxon>
        <taxon>Hexapoda</taxon>
        <taxon>Insecta</taxon>
        <taxon>Pterygota</taxon>
        <taxon>Neoptera</taxon>
        <taxon>Endopterygota</taxon>
        <taxon>Lepidoptera</taxon>
        <taxon>Glossata</taxon>
        <taxon>Ditrysia</taxon>
        <taxon>Papilionoidea</taxon>
        <taxon>Papilionidae</taxon>
        <taxon>Papilioninae</taxon>
        <taxon>Papilio</taxon>
    </lineage>
</organism>
<dbReference type="GO" id="GO:0004046">
    <property type="term" value="F:aminoacylase activity"/>
    <property type="evidence" value="ECO:0007669"/>
    <property type="project" value="TreeGrafter"/>
</dbReference>
<dbReference type="AlphaFoldDB" id="A0A194R0X5"/>
<name>A0A194R0X5_PAPMA</name>
<dbReference type="PANTHER" id="PTHR45892:SF1">
    <property type="entry name" value="AMINOACYLASE-1"/>
    <property type="match status" value="1"/>
</dbReference>
<keyword evidence="1" id="KW-0378">Hydrolase</keyword>
<evidence type="ECO:0000256" key="1">
    <source>
        <dbReference type="ARBA" id="ARBA00022801"/>
    </source>
</evidence>
<dbReference type="PROSITE" id="PS00758">
    <property type="entry name" value="ARGE_DAPE_CPG2_1"/>
    <property type="match status" value="1"/>
</dbReference>
<dbReference type="InterPro" id="IPR002933">
    <property type="entry name" value="Peptidase_M20"/>
</dbReference>
<dbReference type="Proteomes" id="UP000053240">
    <property type="component" value="Unassembled WGS sequence"/>
</dbReference>
<dbReference type="Gene3D" id="3.40.630.10">
    <property type="entry name" value="Zn peptidases"/>
    <property type="match status" value="1"/>
</dbReference>
<dbReference type="InterPro" id="IPR052083">
    <property type="entry name" value="Aminoacylase-1_M20A"/>
</dbReference>
<protein>
    <submittedName>
        <fullName evidence="2">Aminoacylase-1A</fullName>
    </submittedName>
</protein>
<dbReference type="STRING" id="76193.A0A194R0X5"/>
<proteinExistence type="predicted"/>
<dbReference type="InParanoid" id="A0A194R0X5"/>
<accession>A0A194R0X5</accession>
<dbReference type="SUPFAM" id="SSF53187">
    <property type="entry name" value="Zn-dependent exopeptidases"/>
    <property type="match status" value="1"/>
</dbReference>